<accession>L8JNB0</accession>
<dbReference type="InterPro" id="IPR013766">
    <property type="entry name" value="Thioredoxin_domain"/>
</dbReference>
<feature type="active site" description="Nucleophile" evidence="7">
    <location>
        <position position="26"/>
    </location>
</feature>
<feature type="site" description="Contributes to redox potential value" evidence="7">
    <location>
        <position position="25"/>
    </location>
</feature>
<evidence type="ECO:0000256" key="4">
    <source>
        <dbReference type="ARBA" id="ARBA00023157"/>
    </source>
</evidence>
<keyword evidence="2" id="KW-0813">Transport</keyword>
<dbReference type="STRING" id="1237149.C900_05678"/>
<organism evidence="10 11">
    <name type="scientific">Fulvivirga imtechensis AK7</name>
    <dbReference type="NCBI Taxonomy" id="1237149"/>
    <lineage>
        <taxon>Bacteria</taxon>
        <taxon>Pseudomonadati</taxon>
        <taxon>Bacteroidota</taxon>
        <taxon>Cytophagia</taxon>
        <taxon>Cytophagales</taxon>
        <taxon>Fulvivirgaceae</taxon>
        <taxon>Fulvivirga</taxon>
    </lineage>
</organism>
<evidence type="ECO:0000256" key="8">
    <source>
        <dbReference type="PIRSR" id="PIRSR000077-4"/>
    </source>
</evidence>
<dbReference type="InterPro" id="IPR005746">
    <property type="entry name" value="Thioredoxin"/>
</dbReference>
<dbReference type="FunFam" id="3.40.30.10:FF:000001">
    <property type="entry name" value="Thioredoxin"/>
    <property type="match status" value="1"/>
</dbReference>
<evidence type="ECO:0000313" key="10">
    <source>
        <dbReference type="EMBL" id="ELR68852.1"/>
    </source>
</evidence>
<feature type="domain" description="Thioredoxin" evidence="9">
    <location>
        <begin position="1"/>
        <end position="98"/>
    </location>
</feature>
<dbReference type="CDD" id="cd02947">
    <property type="entry name" value="TRX_family"/>
    <property type="match status" value="1"/>
</dbReference>
<dbReference type="PIRSF" id="PIRSF000077">
    <property type="entry name" value="Thioredoxin"/>
    <property type="match status" value="1"/>
</dbReference>
<dbReference type="AlphaFoldDB" id="L8JNB0"/>
<dbReference type="PRINTS" id="PR00421">
    <property type="entry name" value="THIOREDOXIN"/>
</dbReference>
<dbReference type="NCBIfam" id="TIGR01068">
    <property type="entry name" value="thioredoxin"/>
    <property type="match status" value="1"/>
</dbReference>
<keyword evidence="4 8" id="KW-1015">Disulfide bond</keyword>
<evidence type="ECO:0000256" key="7">
    <source>
        <dbReference type="PIRSR" id="PIRSR000077-1"/>
    </source>
</evidence>
<evidence type="ECO:0000256" key="2">
    <source>
        <dbReference type="ARBA" id="ARBA00022448"/>
    </source>
</evidence>
<dbReference type="GO" id="GO:0005829">
    <property type="term" value="C:cytosol"/>
    <property type="evidence" value="ECO:0007669"/>
    <property type="project" value="TreeGrafter"/>
</dbReference>
<feature type="disulfide bond" description="Redox-active" evidence="8">
    <location>
        <begin position="23"/>
        <end position="26"/>
    </location>
</feature>
<dbReference type="EMBL" id="AMZN01000089">
    <property type="protein sequence ID" value="ELR68852.1"/>
    <property type="molecule type" value="Genomic_DNA"/>
</dbReference>
<feature type="active site" description="Nucleophile" evidence="7">
    <location>
        <position position="23"/>
    </location>
</feature>
<keyword evidence="5 8" id="KW-0676">Redox-active center</keyword>
<evidence type="ECO:0000259" key="9">
    <source>
        <dbReference type="PROSITE" id="PS51352"/>
    </source>
</evidence>
<comment type="similarity">
    <text evidence="1">Belongs to the thioredoxin family.</text>
</comment>
<dbReference type="RefSeq" id="WP_009582788.1">
    <property type="nucleotide sequence ID" value="NZ_AMZN01000089.1"/>
</dbReference>
<evidence type="ECO:0000256" key="6">
    <source>
        <dbReference type="NCBIfam" id="TIGR01068"/>
    </source>
</evidence>
<keyword evidence="11" id="KW-1185">Reference proteome</keyword>
<reference evidence="10 11" key="1">
    <citation type="submission" date="2012-12" db="EMBL/GenBank/DDBJ databases">
        <title>Genome assembly of Fulvivirga imtechensis AK7.</title>
        <authorList>
            <person name="Nupur N."/>
            <person name="Khatri I."/>
            <person name="Kumar R."/>
            <person name="Subramanian S."/>
            <person name="Pinnaka A."/>
        </authorList>
    </citation>
    <scope>NUCLEOTIDE SEQUENCE [LARGE SCALE GENOMIC DNA]</scope>
    <source>
        <strain evidence="10 11">AK7</strain>
    </source>
</reference>
<feature type="site" description="Contributes to redox potential value" evidence="7">
    <location>
        <position position="24"/>
    </location>
</feature>
<feature type="site" description="Deprotonates C-terminal active site Cys" evidence="7">
    <location>
        <position position="17"/>
    </location>
</feature>
<protein>
    <recommendedName>
        <fullName evidence="6">Thioredoxin</fullName>
    </recommendedName>
</protein>
<dbReference type="InterPro" id="IPR017937">
    <property type="entry name" value="Thioredoxin_CS"/>
</dbReference>
<dbReference type="eggNOG" id="COG0526">
    <property type="taxonomic scope" value="Bacteria"/>
</dbReference>
<proteinExistence type="inferred from homology"/>
<dbReference type="OrthoDB" id="9790390at2"/>
<name>L8JNB0_9BACT</name>
<dbReference type="InterPro" id="IPR036249">
    <property type="entry name" value="Thioredoxin-like_sf"/>
</dbReference>
<dbReference type="Proteomes" id="UP000011135">
    <property type="component" value="Unassembled WGS sequence"/>
</dbReference>
<dbReference type="PROSITE" id="PS51352">
    <property type="entry name" value="THIOREDOXIN_2"/>
    <property type="match status" value="1"/>
</dbReference>
<gene>
    <name evidence="10" type="ORF">C900_05678</name>
</gene>
<evidence type="ECO:0000256" key="1">
    <source>
        <dbReference type="ARBA" id="ARBA00008987"/>
    </source>
</evidence>
<dbReference type="Pfam" id="PF00085">
    <property type="entry name" value="Thioredoxin"/>
    <property type="match status" value="1"/>
</dbReference>
<keyword evidence="3" id="KW-0249">Electron transport</keyword>
<comment type="caution">
    <text evidence="10">The sequence shown here is derived from an EMBL/GenBank/DDBJ whole genome shotgun (WGS) entry which is preliminary data.</text>
</comment>
<evidence type="ECO:0000256" key="5">
    <source>
        <dbReference type="ARBA" id="ARBA00023284"/>
    </source>
</evidence>
<dbReference type="PANTHER" id="PTHR45663:SF11">
    <property type="entry name" value="GEO12009P1"/>
    <property type="match status" value="1"/>
</dbReference>
<dbReference type="PATRIC" id="fig|1237149.3.peg.5060"/>
<dbReference type="GO" id="GO:0015035">
    <property type="term" value="F:protein-disulfide reductase activity"/>
    <property type="evidence" value="ECO:0007669"/>
    <property type="project" value="UniProtKB-UniRule"/>
</dbReference>
<evidence type="ECO:0000313" key="11">
    <source>
        <dbReference type="Proteomes" id="UP000011135"/>
    </source>
</evidence>
<dbReference type="PROSITE" id="PS00194">
    <property type="entry name" value="THIOREDOXIN_1"/>
    <property type="match status" value="1"/>
</dbReference>
<dbReference type="GO" id="GO:0045454">
    <property type="term" value="P:cell redox homeostasis"/>
    <property type="evidence" value="ECO:0007669"/>
    <property type="project" value="TreeGrafter"/>
</dbReference>
<sequence>MSKFQELINGDKPVLVDFFATWCGPCQMMAPILDELKAAIGDKAKIIKVDVDKNQQAAAAFGVRGVPTLMLFKNGQVKWRQSGVVPTNQLKAVIDQNA</sequence>
<dbReference type="Gene3D" id="3.40.30.10">
    <property type="entry name" value="Glutaredoxin"/>
    <property type="match status" value="1"/>
</dbReference>
<evidence type="ECO:0000256" key="3">
    <source>
        <dbReference type="ARBA" id="ARBA00022982"/>
    </source>
</evidence>
<dbReference type="PANTHER" id="PTHR45663">
    <property type="entry name" value="GEO12009P1"/>
    <property type="match status" value="1"/>
</dbReference>
<dbReference type="SUPFAM" id="SSF52833">
    <property type="entry name" value="Thioredoxin-like"/>
    <property type="match status" value="1"/>
</dbReference>